<dbReference type="InterPro" id="IPR043502">
    <property type="entry name" value="DNA/RNA_pol_sf"/>
</dbReference>
<evidence type="ECO:0000259" key="2">
    <source>
        <dbReference type="Pfam" id="PF17919"/>
    </source>
</evidence>
<gene>
    <name evidence="3" type="primary">pol</name>
    <name evidence="3" type="ORF">CR513_29532</name>
</gene>
<dbReference type="Pfam" id="PF17919">
    <property type="entry name" value="RT_RNaseH_2"/>
    <property type="match status" value="1"/>
</dbReference>
<dbReference type="PANTHER" id="PTHR35046:SF9">
    <property type="entry name" value="RNA-DIRECTED DNA POLYMERASE"/>
    <property type="match status" value="1"/>
</dbReference>
<dbReference type="OrthoDB" id="407598at2759"/>
<dbReference type="CDD" id="cd00303">
    <property type="entry name" value="retropepsin_like"/>
    <property type="match status" value="1"/>
</dbReference>
<feature type="non-terminal residue" evidence="3">
    <location>
        <position position="1"/>
    </location>
</feature>
<name>A0A371GE50_MUCPR</name>
<protein>
    <submittedName>
        <fullName evidence="3">Retrovirus-related Pol polyprotein from transposon 17.6</fullName>
    </submittedName>
</protein>
<dbReference type="EMBL" id="QJKJ01005834">
    <property type="protein sequence ID" value="RDX88811.1"/>
    <property type="molecule type" value="Genomic_DNA"/>
</dbReference>
<accession>A0A371GE50</accession>
<feature type="domain" description="Reverse transcriptase/retrotransposon-derived protein RNase H-like" evidence="2">
    <location>
        <begin position="415"/>
        <end position="489"/>
    </location>
</feature>
<dbReference type="Gene3D" id="3.10.10.10">
    <property type="entry name" value="HIV Type 1 Reverse Transcriptase, subunit A, domain 1"/>
    <property type="match status" value="1"/>
</dbReference>
<reference evidence="3" key="1">
    <citation type="submission" date="2018-05" db="EMBL/GenBank/DDBJ databases">
        <title>Draft genome of Mucuna pruriens seed.</title>
        <authorList>
            <person name="Nnadi N.E."/>
            <person name="Vos R."/>
            <person name="Hasami M.H."/>
            <person name="Devisetty U.K."/>
            <person name="Aguiy J.C."/>
        </authorList>
    </citation>
    <scope>NUCLEOTIDE SEQUENCE [LARGE SCALE GENOMIC DNA]</scope>
    <source>
        <strain evidence="3">JCA_2017</strain>
    </source>
</reference>
<proteinExistence type="predicted"/>
<feature type="compositionally biased region" description="Basic and acidic residues" evidence="1">
    <location>
        <begin position="166"/>
        <end position="193"/>
    </location>
</feature>
<dbReference type="AlphaFoldDB" id="A0A371GE50"/>
<comment type="caution">
    <text evidence="3">The sequence shown here is derived from an EMBL/GenBank/DDBJ whole genome shotgun (WGS) entry which is preliminary data.</text>
</comment>
<keyword evidence="4" id="KW-1185">Reference proteome</keyword>
<dbReference type="Gene3D" id="3.30.70.270">
    <property type="match status" value="1"/>
</dbReference>
<dbReference type="PANTHER" id="PTHR35046">
    <property type="entry name" value="ZINC KNUCKLE (CCHC-TYPE) FAMILY PROTEIN"/>
    <property type="match status" value="1"/>
</dbReference>
<organism evidence="3 4">
    <name type="scientific">Mucuna pruriens</name>
    <name type="common">Velvet bean</name>
    <name type="synonym">Dolichos pruriens</name>
    <dbReference type="NCBI Taxonomy" id="157652"/>
    <lineage>
        <taxon>Eukaryota</taxon>
        <taxon>Viridiplantae</taxon>
        <taxon>Streptophyta</taxon>
        <taxon>Embryophyta</taxon>
        <taxon>Tracheophyta</taxon>
        <taxon>Spermatophyta</taxon>
        <taxon>Magnoliopsida</taxon>
        <taxon>eudicotyledons</taxon>
        <taxon>Gunneridae</taxon>
        <taxon>Pentapetalae</taxon>
        <taxon>rosids</taxon>
        <taxon>fabids</taxon>
        <taxon>Fabales</taxon>
        <taxon>Fabaceae</taxon>
        <taxon>Papilionoideae</taxon>
        <taxon>50 kb inversion clade</taxon>
        <taxon>NPAAA clade</taxon>
        <taxon>indigoferoid/millettioid clade</taxon>
        <taxon>Phaseoleae</taxon>
        <taxon>Mucuna</taxon>
    </lineage>
</organism>
<dbReference type="InterPro" id="IPR043128">
    <property type="entry name" value="Rev_trsase/Diguanyl_cyclase"/>
</dbReference>
<dbReference type="InterPro" id="IPR041577">
    <property type="entry name" value="RT_RNaseH_2"/>
</dbReference>
<evidence type="ECO:0000313" key="4">
    <source>
        <dbReference type="Proteomes" id="UP000257109"/>
    </source>
</evidence>
<dbReference type="SUPFAM" id="SSF56672">
    <property type="entry name" value="DNA/RNA polymerases"/>
    <property type="match status" value="2"/>
</dbReference>
<dbReference type="Proteomes" id="UP000257109">
    <property type="component" value="Unassembled WGS sequence"/>
</dbReference>
<sequence>MHHLLLLYKEFDTKQRKAKRPALVRGEPLEETPRNKKTNLDERILYVYAFPNKQEGSCVNVASERLLKQLAIPTIVHRSSYRLQWLSEKGELLMDKQTKVMLTLGGYGDRVVCDVVPMEALHLLLGRHWPFGKKVIHDGITNRFTFIHLGQRVMLKPLFPRELNKKESKSEVEKRKEKGKEKVGEKSKSVREKEKKKREQRVYAKFSRGVPTCFPSGCTSLIATLRATLPNRTAYRTNFEDVKEIQKQVGKLMEKGWVRETMSPCVIPIWHIIPCLDNLLDELHVSIMFSKIDLSSRYHRISHDQLLLHFLLNPLEPTPGHRAYKCRGGCLILPLLSPLCMASHICINKYVFCTHEVTFLNFVVGSHGVKVDEEKEKAIKDLPTPKTIGEVRSFHGHARFYRRFVKDFSILTTPLNEIYTQAPILSWPKFSKSFELECNASSVGIWVVILQEGNPISYFSEKLKGSKLNYSTYDRELYVLVMAHKQVKMNVVVDAFSRRHALIAMLEKDMLGLDSIKELYEKTLILMSFSMCDHSTFYDFFRYDGFLFKGNIPCMQMSSIKQLHMKETHKVAI</sequence>
<feature type="region of interest" description="Disordered" evidence="1">
    <location>
        <begin position="166"/>
        <end position="196"/>
    </location>
</feature>
<evidence type="ECO:0000256" key="1">
    <source>
        <dbReference type="SAM" id="MobiDB-lite"/>
    </source>
</evidence>
<evidence type="ECO:0000313" key="3">
    <source>
        <dbReference type="EMBL" id="RDX88811.1"/>
    </source>
</evidence>